<dbReference type="InterPro" id="IPR017806">
    <property type="entry name" value="EgtB"/>
</dbReference>
<keyword evidence="7" id="KW-1185">Reference proteome</keyword>
<dbReference type="InterPro" id="IPR024775">
    <property type="entry name" value="DinB-like"/>
</dbReference>
<dbReference type="InterPro" id="IPR034660">
    <property type="entry name" value="DinB/YfiT-like"/>
</dbReference>
<feature type="domain" description="Sulfatase-modifying factor enzyme-like" evidence="4">
    <location>
        <begin position="201"/>
        <end position="342"/>
    </location>
</feature>
<proteinExistence type="predicted"/>
<dbReference type="InterPro" id="IPR005532">
    <property type="entry name" value="SUMF_dom"/>
</dbReference>
<dbReference type="EMBL" id="PDNV01000005">
    <property type="protein sequence ID" value="PLC54239.1"/>
    <property type="molecule type" value="Genomic_DNA"/>
</dbReference>
<dbReference type="Gene3D" id="3.90.1580.10">
    <property type="entry name" value="paralog of FGE (formylglycine-generating enzyme)"/>
    <property type="match status" value="2"/>
</dbReference>
<feature type="domain" description="DinB-like" evidence="5">
    <location>
        <begin position="24"/>
        <end position="159"/>
    </location>
</feature>
<evidence type="ECO:0000313" key="7">
    <source>
        <dbReference type="Proteomes" id="UP000234328"/>
    </source>
</evidence>
<dbReference type="Pfam" id="PF03781">
    <property type="entry name" value="FGE-sulfatase"/>
    <property type="match status" value="2"/>
</dbReference>
<evidence type="ECO:0000313" key="6">
    <source>
        <dbReference type="EMBL" id="PLC54239.1"/>
    </source>
</evidence>
<evidence type="ECO:0000256" key="2">
    <source>
        <dbReference type="ARBA" id="ARBA00023004"/>
    </source>
</evidence>
<dbReference type="InterPro" id="IPR042095">
    <property type="entry name" value="SUMF_sf"/>
</dbReference>
<dbReference type="NCBIfam" id="TIGR03440">
    <property type="entry name" value="egtB_TIGR03440"/>
    <property type="match status" value="1"/>
</dbReference>
<evidence type="ECO:0000259" key="4">
    <source>
        <dbReference type="Pfam" id="PF03781"/>
    </source>
</evidence>
<dbReference type="Pfam" id="PF12867">
    <property type="entry name" value="DinB_2"/>
    <property type="match status" value="1"/>
</dbReference>
<dbReference type="PANTHER" id="PTHR23150">
    <property type="entry name" value="SULFATASE MODIFYING FACTOR 1, 2"/>
    <property type="match status" value="1"/>
</dbReference>
<reference evidence="6 7" key="1">
    <citation type="submission" date="2017-10" db="EMBL/GenBank/DDBJ databases">
        <title>Two draft genome sequences of Pusillimonas sp. strains isolated from a nitrate- and radionuclide-contaminated groundwater in Russia.</title>
        <authorList>
            <person name="Grouzdev D.S."/>
            <person name="Tourova T.P."/>
            <person name="Goeva M.A."/>
            <person name="Babich T.L."/>
            <person name="Sokolova D.S."/>
            <person name="Abdullin R."/>
            <person name="Poltaraus A.B."/>
            <person name="Toshchakov S.V."/>
            <person name="Nazina T.N."/>
        </authorList>
    </citation>
    <scope>NUCLEOTIDE SEQUENCE [LARGE SCALE GENOMIC DNA]</scope>
    <source>
        <strain evidence="6 7">JR1/69-2-13</strain>
    </source>
</reference>
<dbReference type="PANTHER" id="PTHR23150:SF36">
    <property type="entry name" value="HERCYNINE OXYGENASE"/>
    <property type="match status" value="1"/>
</dbReference>
<accession>A0A2N4UGV0</accession>
<dbReference type="InterPro" id="IPR051043">
    <property type="entry name" value="Sulfatase_Mod_Factor_Kinase"/>
</dbReference>
<evidence type="ECO:0000256" key="1">
    <source>
        <dbReference type="ARBA" id="ARBA00023002"/>
    </source>
</evidence>
<dbReference type="GO" id="GO:0052699">
    <property type="term" value="P:ergothioneine biosynthetic process"/>
    <property type="evidence" value="ECO:0007669"/>
    <property type="project" value="InterPro"/>
</dbReference>
<dbReference type="Proteomes" id="UP000234328">
    <property type="component" value="Unassembled WGS sequence"/>
</dbReference>
<dbReference type="SUPFAM" id="SSF56436">
    <property type="entry name" value="C-type lectin-like"/>
    <property type="match status" value="1"/>
</dbReference>
<keyword evidence="1" id="KW-0560">Oxidoreductase</keyword>
<evidence type="ECO:0000259" key="5">
    <source>
        <dbReference type="Pfam" id="PF12867"/>
    </source>
</evidence>
<protein>
    <submittedName>
        <fullName evidence="6">Sulfatase maturase</fullName>
    </submittedName>
</protein>
<comment type="caution">
    <text evidence="6">The sequence shown here is derived from an EMBL/GenBank/DDBJ whole genome shotgun (WGS) entry which is preliminary data.</text>
</comment>
<comment type="pathway">
    <text evidence="3">Amino-acid biosynthesis; ergothioneine biosynthesis.</text>
</comment>
<evidence type="ECO:0000256" key="3">
    <source>
        <dbReference type="ARBA" id="ARBA00037882"/>
    </source>
</evidence>
<sequence length="426" mass="48200">MSAIPSAALKPQAATLPRTFMLRQYTRVRDYSLELTATLSPEDQCVQSMPDASPSKWHLAHTTWFFETMLLRPFSPHYQVFNDRYHYLFNSYYESLGSRHPRPRRGLLTRPTVDEVIDYRRHVDAAMQQLIEHAGPDAWFKIRPLLLLGLNHEQQHQELLLTDILHLFSCNPLLPAYRSGSDKDSLSPASMATEHGLTWLPQPGGTVGIGCIDTAGEEDFAFDNETPRHHVLLSPYRLADRLVTCGEFAEFVFDGGYQHAGLWLSDGWAAVESWGWTAPAYWMAPDEPEAGIEGWQTFGLDGVRPLDPSAPVTNISFYEAAAYAEWAQARLPTEFEWEAAARDPRMAQVTGHAWQWTRSSYDPYPGFRSAPGAVGEYNGKFMVGQLVLRGSSFATPPGHTRVTYRNFFQPSARWQFSGLRLARDNI</sequence>
<feature type="domain" description="Sulfatase-modifying factor enzyme-like" evidence="4">
    <location>
        <begin position="348"/>
        <end position="423"/>
    </location>
</feature>
<gene>
    <name evidence="6" type="ORF">CR155_08980</name>
</gene>
<dbReference type="InterPro" id="IPR016187">
    <property type="entry name" value="CTDL_fold"/>
</dbReference>
<name>A0A2N4UGV0_9BURK</name>
<dbReference type="AlphaFoldDB" id="A0A2N4UGV0"/>
<dbReference type="SUPFAM" id="SSF109854">
    <property type="entry name" value="DinB/YfiT-like putative metalloenzymes"/>
    <property type="match status" value="1"/>
</dbReference>
<organism evidence="6 7">
    <name type="scientific">Pollutimonas nitritireducens</name>
    <dbReference type="NCBI Taxonomy" id="2045209"/>
    <lineage>
        <taxon>Bacteria</taxon>
        <taxon>Pseudomonadati</taxon>
        <taxon>Pseudomonadota</taxon>
        <taxon>Betaproteobacteria</taxon>
        <taxon>Burkholderiales</taxon>
        <taxon>Alcaligenaceae</taxon>
        <taxon>Pollutimonas</taxon>
    </lineage>
</organism>
<dbReference type="OrthoDB" id="9768004at2"/>
<keyword evidence="2" id="KW-0408">Iron</keyword>